<feature type="transmembrane region" description="Helical" evidence="8">
    <location>
        <begin position="28"/>
        <end position="49"/>
    </location>
</feature>
<evidence type="ECO:0000256" key="1">
    <source>
        <dbReference type="ARBA" id="ARBA00004651"/>
    </source>
</evidence>
<dbReference type="GO" id="GO:0009103">
    <property type="term" value="P:lipopolysaccharide biosynthetic process"/>
    <property type="evidence" value="ECO:0007669"/>
    <property type="project" value="UniProtKB-ARBA"/>
</dbReference>
<gene>
    <name evidence="9" type="ORF">E4O86_03830</name>
</gene>
<comment type="caution">
    <text evidence="9">The sequence shown here is derived from an EMBL/GenBank/DDBJ whole genome shotgun (WGS) entry which is preliminary data.</text>
</comment>
<feature type="transmembrane region" description="Helical" evidence="8">
    <location>
        <begin position="265"/>
        <end position="288"/>
    </location>
</feature>
<feature type="transmembrane region" description="Helical" evidence="8">
    <location>
        <begin position="365"/>
        <end position="387"/>
    </location>
</feature>
<organism evidence="9 10">
    <name type="scientific">Propylenella binzhouense</name>
    <dbReference type="NCBI Taxonomy" id="2555902"/>
    <lineage>
        <taxon>Bacteria</taxon>
        <taxon>Pseudomonadati</taxon>
        <taxon>Pseudomonadota</taxon>
        <taxon>Alphaproteobacteria</taxon>
        <taxon>Hyphomicrobiales</taxon>
        <taxon>Propylenellaceae</taxon>
        <taxon>Propylenella</taxon>
    </lineage>
</organism>
<dbReference type="PANTHER" id="PTHR33908:SF9">
    <property type="entry name" value="BLL5595 PROTEIN"/>
    <property type="match status" value="1"/>
</dbReference>
<dbReference type="GO" id="GO:0005886">
    <property type="term" value="C:plasma membrane"/>
    <property type="evidence" value="ECO:0007669"/>
    <property type="project" value="UniProtKB-SubCell"/>
</dbReference>
<keyword evidence="3" id="KW-0328">Glycosyltransferase</keyword>
<keyword evidence="6 8" id="KW-1133">Transmembrane helix</keyword>
<dbReference type="Proteomes" id="UP000773614">
    <property type="component" value="Unassembled WGS sequence"/>
</dbReference>
<keyword evidence="4" id="KW-0808">Transferase</keyword>
<evidence type="ECO:0000256" key="5">
    <source>
        <dbReference type="ARBA" id="ARBA00022692"/>
    </source>
</evidence>
<comment type="subcellular location">
    <subcellularLocation>
        <location evidence="1">Cell membrane</location>
        <topology evidence="1">Multi-pass membrane protein</topology>
    </subcellularLocation>
</comment>
<evidence type="ECO:0000256" key="6">
    <source>
        <dbReference type="ARBA" id="ARBA00022989"/>
    </source>
</evidence>
<keyword evidence="2" id="KW-1003">Cell membrane</keyword>
<dbReference type="RefSeq" id="WP_161139192.1">
    <property type="nucleotide sequence ID" value="NZ_SPKJ01000007.1"/>
</dbReference>
<dbReference type="GO" id="GO:0016763">
    <property type="term" value="F:pentosyltransferase activity"/>
    <property type="evidence" value="ECO:0007669"/>
    <property type="project" value="TreeGrafter"/>
</dbReference>
<evidence type="ECO:0000256" key="8">
    <source>
        <dbReference type="SAM" id="Phobius"/>
    </source>
</evidence>
<accession>A0A964T1Y0</accession>
<dbReference type="AlphaFoldDB" id="A0A964T1Y0"/>
<dbReference type="OrthoDB" id="8430752at2"/>
<protein>
    <recommendedName>
        <fullName evidence="11">Glycosyltransferase RgtA/B/C/D-like domain-containing protein</fullName>
    </recommendedName>
</protein>
<feature type="transmembrane region" description="Helical" evidence="8">
    <location>
        <begin position="123"/>
        <end position="140"/>
    </location>
</feature>
<feature type="transmembrane region" description="Helical" evidence="8">
    <location>
        <begin position="309"/>
        <end position="330"/>
    </location>
</feature>
<feature type="transmembrane region" description="Helical" evidence="8">
    <location>
        <begin position="221"/>
        <end position="245"/>
    </location>
</feature>
<feature type="transmembrane region" description="Helical" evidence="8">
    <location>
        <begin position="99"/>
        <end position="116"/>
    </location>
</feature>
<keyword evidence="7 8" id="KW-0472">Membrane</keyword>
<evidence type="ECO:0000256" key="4">
    <source>
        <dbReference type="ARBA" id="ARBA00022679"/>
    </source>
</evidence>
<proteinExistence type="predicted"/>
<evidence type="ECO:0000256" key="3">
    <source>
        <dbReference type="ARBA" id="ARBA00022676"/>
    </source>
</evidence>
<evidence type="ECO:0008006" key="11">
    <source>
        <dbReference type="Google" id="ProtNLM"/>
    </source>
</evidence>
<keyword evidence="10" id="KW-1185">Reference proteome</keyword>
<feature type="transmembrane region" description="Helical" evidence="8">
    <location>
        <begin position="146"/>
        <end position="165"/>
    </location>
</feature>
<reference evidence="9" key="1">
    <citation type="submission" date="2019-03" db="EMBL/GenBank/DDBJ databases">
        <title>Afifella sp. nov., isolated from activated sludge.</title>
        <authorList>
            <person name="Li Q."/>
            <person name="Liu Y."/>
        </authorList>
    </citation>
    <scope>NUCLEOTIDE SEQUENCE</scope>
    <source>
        <strain evidence="9">L72</strain>
    </source>
</reference>
<dbReference type="PANTHER" id="PTHR33908">
    <property type="entry name" value="MANNOSYLTRANSFERASE YKCB-RELATED"/>
    <property type="match status" value="1"/>
</dbReference>
<feature type="non-terminal residue" evidence="9">
    <location>
        <position position="1"/>
    </location>
</feature>
<dbReference type="EMBL" id="SPKJ01000007">
    <property type="protein sequence ID" value="MYZ46845.1"/>
    <property type="molecule type" value="Genomic_DNA"/>
</dbReference>
<evidence type="ECO:0000313" key="10">
    <source>
        <dbReference type="Proteomes" id="UP000773614"/>
    </source>
</evidence>
<evidence type="ECO:0000256" key="7">
    <source>
        <dbReference type="ARBA" id="ARBA00023136"/>
    </source>
</evidence>
<dbReference type="InterPro" id="IPR050297">
    <property type="entry name" value="LipidA_mod_glycosyltrf_83"/>
</dbReference>
<sequence length="528" mass="57461">PGAPADRPAEAGAVREDRLLALARRRPLALTAAVAVLYALPFALARLLASPSLGTDDVNENVLTQSWQWGYTARQPPLYDWLLISLQTVTGPELPSFLVIRYATLILAILAYAALARHVLRDRAWAVVAALSLTLVYQIGWLQHQVFTHTALVVLAVPVCALAALRWLERPDAGRAVALGAAIAFGFYAKHSFAAFIGTFLAAALLQAPIRARLAVRTAPLAVLAAVALYLPYALWLAFGGQSLLQQVENRLLTDETYRERVLRGLLDIPLTVLGFLSPLLPLLVVFFPRAFSPKFARAASGEPDFARLFRDQALFALALMVVGLLFFGVGVFKESHMQALFLLAPLWLFARVEASAPSARRVRLFVRLVAAAALFTFAVKIGAFVWKDRPFCTPICRDIKPYDRLAEALAQRGAATGTLIGGDEYVAGNLRRLFPEARVLGLRMSYFRPPADPARQQVCLLVYDSGPDGSRPPPLDRMASEFGPAAPAEGSAVVAIDEPWSRPFGPAGWRTSHWGIVALDPAGEACR</sequence>
<name>A0A964T1Y0_9HYPH</name>
<evidence type="ECO:0000256" key="2">
    <source>
        <dbReference type="ARBA" id="ARBA00022475"/>
    </source>
</evidence>
<evidence type="ECO:0000313" key="9">
    <source>
        <dbReference type="EMBL" id="MYZ46845.1"/>
    </source>
</evidence>
<keyword evidence="5 8" id="KW-0812">Transmembrane</keyword>